<evidence type="ECO:0000313" key="1">
    <source>
        <dbReference type="EMBL" id="JAD86357.1"/>
    </source>
</evidence>
<dbReference type="EMBL" id="GBRH01211538">
    <property type="protein sequence ID" value="JAD86357.1"/>
    <property type="molecule type" value="Transcribed_RNA"/>
</dbReference>
<protein>
    <submittedName>
        <fullName evidence="1">Uncharacterized protein</fullName>
    </submittedName>
</protein>
<accession>A0A0A9DRF6</accession>
<name>A0A0A9DRF6_ARUDO</name>
<reference evidence="1" key="2">
    <citation type="journal article" date="2015" name="Data Brief">
        <title>Shoot transcriptome of the giant reed, Arundo donax.</title>
        <authorList>
            <person name="Barrero R.A."/>
            <person name="Guerrero F.D."/>
            <person name="Moolhuijzen P."/>
            <person name="Goolsby J.A."/>
            <person name="Tidwell J."/>
            <person name="Bellgard S.E."/>
            <person name="Bellgard M.I."/>
        </authorList>
    </citation>
    <scope>NUCLEOTIDE SEQUENCE</scope>
    <source>
        <tissue evidence="1">Shoot tissue taken approximately 20 cm above the soil surface</tissue>
    </source>
</reference>
<dbReference type="AlphaFoldDB" id="A0A0A9DRF6"/>
<proteinExistence type="predicted"/>
<sequence>MELRRCNQISALSSITQVVENSKDDFCNSERPNTTLLVIPKGPLQVVIKT</sequence>
<reference evidence="1" key="1">
    <citation type="submission" date="2014-09" db="EMBL/GenBank/DDBJ databases">
        <authorList>
            <person name="Magalhaes I.L.F."/>
            <person name="Oliveira U."/>
            <person name="Santos F.R."/>
            <person name="Vidigal T.H.D.A."/>
            <person name="Brescovit A.D."/>
            <person name="Santos A.J."/>
        </authorList>
    </citation>
    <scope>NUCLEOTIDE SEQUENCE</scope>
    <source>
        <tissue evidence="1">Shoot tissue taken approximately 20 cm above the soil surface</tissue>
    </source>
</reference>
<organism evidence="1">
    <name type="scientific">Arundo donax</name>
    <name type="common">Giant reed</name>
    <name type="synonym">Donax arundinaceus</name>
    <dbReference type="NCBI Taxonomy" id="35708"/>
    <lineage>
        <taxon>Eukaryota</taxon>
        <taxon>Viridiplantae</taxon>
        <taxon>Streptophyta</taxon>
        <taxon>Embryophyta</taxon>
        <taxon>Tracheophyta</taxon>
        <taxon>Spermatophyta</taxon>
        <taxon>Magnoliopsida</taxon>
        <taxon>Liliopsida</taxon>
        <taxon>Poales</taxon>
        <taxon>Poaceae</taxon>
        <taxon>PACMAD clade</taxon>
        <taxon>Arundinoideae</taxon>
        <taxon>Arundineae</taxon>
        <taxon>Arundo</taxon>
    </lineage>
</organism>